<protein>
    <submittedName>
        <fullName evidence="1 2">Uncharacterized protein</fullName>
    </submittedName>
</protein>
<reference evidence="2" key="3">
    <citation type="submission" date="2015-06" db="UniProtKB">
        <authorList>
            <consortium name="EnsemblMetazoa"/>
        </authorList>
    </citation>
    <scope>IDENTIFICATION</scope>
</reference>
<accession>R7U8F1</accession>
<sequence>HSTAPSVTADCTISDSRLHHHFFKSNLRYTLVHTVNNLPPHIKSFCHTHSTDTFTKRAKAHIINQYSTICTIPNCYICHNR</sequence>
<organism evidence="1">
    <name type="scientific">Capitella teleta</name>
    <name type="common">Polychaete worm</name>
    <dbReference type="NCBI Taxonomy" id="283909"/>
    <lineage>
        <taxon>Eukaryota</taxon>
        <taxon>Metazoa</taxon>
        <taxon>Spiralia</taxon>
        <taxon>Lophotrochozoa</taxon>
        <taxon>Annelida</taxon>
        <taxon>Polychaeta</taxon>
        <taxon>Sedentaria</taxon>
        <taxon>Scolecida</taxon>
        <taxon>Capitellidae</taxon>
        <taxon>Capitella</taxon>
    </lineage>
</organism>
<reference evidence="3" key="1">
    <citation type="submission" date="2012-12" db="EMBL/GenBank/DDBJ databases">
        <authorList>
            <person name="Hellsten U."/>
            <person name="Grimwood J."/>
            <person name="Chapman J.A."/>
            <person name="Shapiro H."/>
            <person name="Aerts A."/>
            <person name="Otillar R.P."/>
            <person name="Terry A.Y."/>
            <person name="Boore J.L."/>
            <person name="Simakov O."/>
            <person name="Marletaz F."/>
            <person name="Cho S.-J."/>
            <person name="Edsinger-Gonzales E."/>
            <person name="Havlak P."/>
            <person name="Kuo D.-H."/>
            <person name="Larsson T."/>
            <person name="Lv J."/>
            <person name="Arendt D."/>
            <person name="Savage R."/>
            <person name="Osoegawa K."/>
            <person name="de Jong P."/>
            <person name="Lindberg D.R."/>
            <person name="Seaver E.C."/>
            <person name="Weisblat D.A."/>
            <person name="Putnam N.H."/>
            <person name="Grigoriev I.V."/>
            <person name="Rokhsar D.S."/>
        </authorList>
    </citation>
    <scope>NUCLEOTIDE SEQUENCE</scope>
    <source>
        <strain evidence="3">I ESC-2004</strain>
    </source>
</reference>
<name>R7U8F1_CAPTE</name>
<evidence type="ECO:0000313" key="1">
    <source>
        <dbReference type="EMBL" id="ELT99370.1"/>
    </source>
</evidence>
<keyword evidence="3" id="KW-1185">Reference proteome</keyword>
<dbReference type="EnsemblMetazoa" id="CapteT135720">
    <property type="protein sequence ID" value="CapteP135720"/>
    <property type="gene ID" value="CapteG135720"/>
</dbReference>
<evidence type="ECO:0000313" key="3">
    <source>
        <dbReference type="Proteomes" id="UP000014760"/>
    </source>
</evidence>
<dbReference type="EMBL" id="AMQN01010067">
    <property type="status" value="NOT_ANNOTATED_CDS"/>
    <property type="molecule type" value="Genomic_DNA"/>
</dbReference>
<dbReference type="EMBL" id="KB306940">
    <property type="protein sequence ID" value="ELT99370.1"/>
    <property type="molecule type" value="Genomic_DNA"/>
</dbReference>
<dbReference type="Proteomes" id="UP000014760">
    <property type="component" value="Unassembled WGS sequence"/>
</dbReference>
<proteinExistence type="predicted"/>
<feature type="non-terminal residue" evidence="1">
    <location>
        <position position="1"/>
    </location>
</feature>
<dbReference type="AlphaFoldDB" id="R7U8F1"/>
<reference evidence="1 3" key="2">
    <citation type="journal article" date="2013" name="Nature">
        <title>Insights into bilaterian evolution from three spiralian genomes.</title>
        <authorList>
            <person name="Simakov O."/>
            <person name="Marletaz F."/>
            <person name="Cho S.J."/>
            <person name="Edsinger-Gonzales E."/>
            <person name="Havlak P."/>
            <person name="Hellsten U."/>
            <person name="Kuo D.H."/>
            <person name="Larsson T."/>
            <person name="Lv J."/>
            <person name="Arendt D."/>
            <person name="Savage R."/>
            <person name="Osoegawa K."/>
            <person name="de Jong P."/>
            <person name="Grimwood J."/>
            <person name="Chapman J.A."/>
            <person name="Shapiro H."/>
            <person name="Aerts A."/>
            <person name="Otillar R.P."/>
            <person name="Terry A.Y."/>
            <person name="Boore J.L."/>
            <person name="Grigoriev I.V."/>
            <person name="Lindberg D.R."/>
            <person name="Seaver E.C."/>
            <person name="Weisblat D.A."/>
            <person name="Putnam N.H."/>
            <person name="Rokhsar D.S."/>
        </authorList>
    </citation>
    <scope>NUCLEOTIDE SEQUENCE</scope>
    <source>
        <strain evidence="1 3">I ESC-2004</strain>
    </source>
</reference>
<evidence type="ECO:0000313" key="2">
    <source>
        <dbReference type="EnsemblMetazoa" id="CapteP135720"/>
    </source>
</evidence>
<dbReference type="HOGENOM" id="CLU_2580615_0_0_1"/>
<gene>
    <name evidence="1" type="ORF">CAPTEDRAFT_135720</name>
</gene>